<dbReference type="RefSeq" id="WP_135955106.1">
    <property type="nucleotide sequence ID" value="NZ_JABCKY010000002.1"/>
</dbReference>
<comment type="pathway">
    <text evidence="2 13">Purine metabolism; AMP biosynthesis via de novo pathway; AMP from IMP: step 2/2.</text>
</comment>
<evidence type="ECO:0000256" key="11">
    <source>
        <dbReference type="ARBA" id="ARBA00049115"/>
    </source>
</evidence>
<feature type="domain" description="Fumarate lyase N-terminal" evidence="14">
    <location>
        <begin position="14"/>
        <end position="312"/>
    </location>
</feature>
<comment type="function">
    <text evidence="9">Catalyzes two reactions in de novo purine nucleotide biosynthesis. Catalyzes the breakdown of 5-aminoimidazole- (N-succinylocarboxamide) ribotide (SAICAR or 2-[5-amino-1-(5-phospho-beta-D-ribosyl)imidazole-4-carboxamido]succinate) to 5-aminoimidazole-4-carboxamide ribotide (AICAR or 5-amino-1-(5-phospho-beta-D-ribosyl)imidazole-4-carboxamide) and fumarate, and of adenylosuccinate (ADS or N(6)-(1,2-dicarboxyethyl)-AMP) to adenosine monophosphate (AMP) and fumarate.</text>
</comment>
<dbReference type="GO" id="GO:0005829">
    <property type="term" value="C:cytosol"/>
    <property type="evidence" value="ECO:0007669"/>
    <property type="project" value="TreeGrafter"/>
</dbReference>
<dbReference type="GO" id="GO:0004018">
    <property type="term" value="F:N6-(1,2-dicarboxyethyl)AMP AMP-lyase (fumarate-forming) activity"/>
    <property type="evidence" value="ECO:0007669"/>
    <property type="project" value="UniProtKB-UniRule"/>
</dbReference>
<dbReference type="FunFam" id="1.20.200.10:FF:000004">
    <property type="entry name" value="Adenylosuccinate lyase"/>
    <property type="match status" value="1"/>
</dbReference>
<dbReference type="InterPro" id="IPR013539">
    <property type="entry name" value="PurB_C"/>
</dbReference>
<dbReference type="Gene3D" id="1.20.200.10">
    <property type="entry name" value="Fumarase/aspartase (Central domain)"/>
    <property type="match status" value="1"/>
</dbReference>
<evidence type="ECO:0000313" key="16">
    <source>
        <dbReference type="EMBL" id="NMT63944.1"/>
    </source>
</evidence>
<dbReference type="Pfam" id="PF08328">
    <property type="entry name" value="ASL_C"/>
    <property type="match status" value="1"/>
</dbReference>
<comment type="catalytic activity">
    <reaction evidence="11">
        <text>N(6)-(1,2-dicarboxyethyl)-AMP = fumarate + AMP</text>
        <dbReference type="Rhea" id="RHEA:16853"/>
        <dbReference type="ChEBI" id="CHEBI:29806"/>
        <dbReference type="ChEBI" id="CHEBI:57567"/>
        <dbReference type="ChEBI" id="CHEBI:456215"/>
        <dbReference type="EC" id="4.3.2.2"/>
    </reaction>
    <physiologicalReaction direction="left-to-right" evidence="11">
        <dbReference type="Rhea" id="RHEA:16854"/>
    </physiologicalReaction>
</comment>
<proteinExistence type="inferred from homology"/>
<dbReference type="PANTHER" id="PTHR43411">
    <property type="entry name" value="ADENYLOSUCCINATE LYASE"/>
    <property type="match status" value="1"/>
</dbReference>
<evidence type="ECO:0000256" key="8">
    <source>
        <dbReference type="ARBA" id="ARBA00024477"/>
    </source>
</evidence>
<evidence type="ECO:0000256" key="10">
    <source>
        <dbReference type="ARBA" id="ARBA00030717"/>
    </source>
</evidence>
<dbReference type="CDD" id="cd01598">
    <property type="entry name" value="PurB"/>
    <property type="match status" value="1"/>
</dbReference>
<evidence type="ECO:0000256" key="1">
    <source>
        <dbReference type="ARBA" id="ARBA00004706"/>
    </source>
</evidence>
<dbReference type="Gene3D" id="1.10.275.10">
    <property type="entry name" value="Fumarase/aspartase (N-terminal domain)"/>
    <property type="match status" value="1"/>
</dbReference>
<dbReference type="InterPro" id="IPR047136">
    <property type="entry name" value="PurB_bact"/>
</dbReference>
<evidence type="ECO:0000313" key="17">
    <source>
        <dbReference type="Proteomes" id="UP000567186"/>
    </source>
</evidence>
<dbReference type="PANTHER" id="PTHR43411:SF1">
    <property type="entry name" value="ADENYLOSUCCINATE LYASE"/>
    <property type="match status" value="1"/>
</dbReference>
<evidence type="ECO:0000256" key="2">
    <source>
        <dbReference type="ARBA" id="ARBA00004734"/>
    </source>
</evidence>
<dbReference type="EC" id="4.3.2.2" evidence="4 12"/>
<dbReference type="InterPro" id="IPR004769">
    <property type="entry name" value="Pur_lyase"/>
</dbReference>
<feature type="domain" description="Adenylosuccinate lyase PurB C-terminal" evidence="15">
    <location>
        <begin position="331"/>
        <end position="445"/>
    </location>
</feature>
<keyword evidence="7 13" id="KW-0456">Lyase</keyword>
<dbReference type="InterPro" id="IPR022761">
    <property type="entry name" value="Fumarate_lyase_N"/>
</dbReference>
<dbReference type="PRINTS" id="PR00149">
    <property type="entry name" value="FUMRATELYASE"/>
</dbReference>
<name>A0A7Y0RCY0_9GAMM</name>
<dbReference type="NCBIfam" id="NF006764">
    <property type="entry name" value="PRK09285.1"/>
    <property type="match status" value="1"/>
</dbReference>
<dbReference type="Pfam" id="PF00206">
    <property type="entry name" value="Lyase_1"/>
    <property type="match status" value="1"/>
</dbReference>
<reference evidence="16 17" key="1">
    <citation type="submission" date="2020-04" db="EMBL/GenBank/DDBJ databases">
        <title>Marinobacter oceani sp. nov., isolated from marine solar saltern.</title>
        <authorList>
            <person name="Chen X.-Y."/>
        </authorList>
    </citation>
    <scope>NUCLEOTIDE SEQUENCE [LARGE SCALE GENOMIC DNA]</scope>
    <source>
        <strain evidence="16 17">W62</strain>
    </source>
</reference>
<dbReference type="GO" id="GO:0044208">
    <property type="term" value="P:'de novo' AMP biosynthetic process"/>
    <property type="evidence" value="ECO:0007669"/>
    <property type="project" value="UniProtKB-UniPathway"/>
</dbReference>
<accession>A0A7Y0RCY0</accession>
<dbReference type="Proteomes" id="UP000567186">
    <property type="component" value="Unassembled WGS sequence"/>
</dbReference>
<evidence type="ECO:0000256" key="12">
    <source>
        <dbReference type="NCBIfam" id="TIGR00928"/>
    </source>
</evidence>
<dbReference type="GO" id="GO:0006189">
    <property type="term" value="P:'de novo' IMP biosynthetic process"/>
    <property type="evidence" value="ECO:0007669"/>
    <property type="project" value="UniProtKB-UniPathway"/>
</dbReference>
<evidence type="ECO:0000256" key="13">
    <source>
        <dbReference type="RuleBase" id="RU361172"/>
    </source>
</evidence>
<dbReference type="AlphaFoldDB" id="A0A7Y0RCY0"/>
<dbReference type="PROSITE" id="PS00163">
    <property type="entry name" value="FUMARATE_LYASES"/>
    <property type="match status" value="1"/>
</dbReference>
<dbReference type="InterPro" id="IPR008948">
    <property type="entry name" value="L-Aspartase-like"/>
</dbReference>
<keyword evidence="17" id="KW-1185">Reference proteome</keyword>
<evidence type="ECO:0000256" key="7">
    <source>
        <dbReference type="ARBA" id="ARBA00023239"/>
    </source>
</evidence>
<dbReference type="InterPro" id="IPR020557">
    <property type="entry name" value="Fumarate_lyase_CS"/>
</dbReference>
<dbReference type="OrthoDB" id="9768878at2"/>
<keyword evidence="6 13" id="KW-0658">Purine biosynthesis</keyword>
<gene>
    <name evidence="16" type="primary">purB</name>
    <name evidence="16" type="ORF">HIU99_10060</name>
</gene>
<evidence type="ECO:0000256" key="5">
    <source>
        <dbReference type="ARBA" id="ARBA00017058"/>
    </source>
</evidence>
<evidence type="ECO:0000256" key="9">
    <source>
        <dbReference type="ARBA" id="ARBA00025012"/>
    </source>
</evidence>
<dbReference type="NCBIfam" id="TIGR00928">
    <property type="entry name" value="purB"/>
    <property type="match status" value="1"/>
</dbReference>
<sequence>MELNALTAISPVDGRYGSKVSVFRDIFSEYGLIRNRVTVELRWLQKLAAHPGITEVPALSPEANQFLDSMVAGFSLADAERIKGIERTTNHDVKAVEYFIKQKIADVPELHAVTEFVHFACTSEDINNLSHALMLREGLDHGLFPAMDRIVDRLAELAHEHAAQPMLSRTHGQTASPSTVGKELANVVYRLRRQMKQIRAVELMGKINGAVGNYNAHLSSYPSIDWAASAKDFVESLGLDWNPYTTQIEPHDYIAELYDAIARFNTILIDLDRDIWGYISLGYFKQKTVEGEVGSSTMPHKVNPIDFENSEGNLGIANALFSHLSAKLPISRWQRDLTDSTVLRNLGVGFAHSLIAYEATLKGLSKLEINPARLDEDLNHAWEVLAEPIQTVMRRYSIDKPYEKLKALTRGKAMTPDVIKAFVDSLDIPDTAKTELMELTPGTYIGNATQQAQDI</sequence>
<comment type="caution">
    <text evidence="16">The sequence shown here is derived from an EMBL/GenBank/DDBJ whole genome shotgun (WGS) entry which is preliminary data.</text>
</comment>
<dbReference type="SUPFAM" id="SSF48557">
    <property type="entry name" value="L-aspartase-like"/>
    <property type="match status" value="1"/>
</dbReference>
<dbReference type="UniPathway" id="UPA00074">
    <property type="reaction ID" value="UER00132"/>
</dbReference>
<dbReference type="UniPathway" id="UPA00075">
    <property type="reaction ID" value="UER00336"/>
</dbReference>
<evidence type="ECO:0000256" key="4">
    <source>
        <dbReference type="ARBA" id="ARBA00012339"/>
    </source>
</evidence>
<dbReference type="Gene3D" id="1.10.40.30">
    <property type="entry name" value="Fumarase/aspartase (C-terminal domain)"/>
    <property type="match status" value="1"/>
</dbReference>
<dbReference type="EMBL" id="JABCKY010000002">
    <property type="protein sequence ID" value="NMT63944.1"/>
    <property type="molecule type" value="Genomic_DNA"/>
</dbReference>
<comment type="similarity">
    <text evidence="3 13">Belongs to the lyase 1 family. Adenylosuccinate lyase subfamily.</text>
</comment>
<evidence type="ECO:0000259" key="15">
    <source>
        <dbReference type="Pfam" id="PF08328"/>
    </source>
</evidence>
<comment type="pathway">
    <text evidence="1 13">Purine metabolism; IMP biosynthesis via de novo pathway; 5-amino-1-(5-phospho-D-ribosyl)imidazole-4-carboxamide from 5-amino-1-(5-phospho-D-ribosyl)imidazole-4-carboxylate: step 2/2.</text>
</comment>
<protein>
    <recommendedName>
        <fullName evidence="5 12">Adenylosuccinate lyase</fullName>
        <shortName evidence="13">ASL</shortName>
        <ecNumber evidence="4 12">4.3.2.2</ecNumber>
    </recommendedName>
    <alternativeName>
        <fullName evidence="10 13">Adenylosuccinase</fullName>
    </alternativeName>
</protein>
<organism evidence="16 17">
    <name type="scientific">Marinobacter orientalis</name>
    <dbReference type="NCBI Taxonomy" id="1928859"/>
    <lineage>
        <taxon>Bacteria</taxon>
        <taxon>Pseudomonadati</taxon>
        <taxon>Pseudomonadota</taxon>
        <taxon>Gammaproteobacteria</taxon>
        <taxon>Pseudomonadales</taxon>
        <taxon>Marinobacteraceae</taxon>
        <taxon>Marinobacter</taxon>
    </lineage>
</organism>
<dbReference type="FunFam" id="1.10.275.10:FF:000003">
    <property type="entry name" value="Adenylosuccinate lyase"/>
    <property type="match status" value="1"/>
</dbReference>
<dbReference type="InterPro" id="IPR000362">
    <property type="entry name" value="Fumarate_lyase_fam"/>
</dbReference>
<evidence type="ECO:0000256" key="6">
    <source>
        <dbReference type="ARBA" id="ARBA00022755"/>
    </source>
</evidence>
<evidence type="ECO:0000256" key="3">
    <source>
        <dbReference type="ARBA" id="ARBA00008273"/>
    </source>
</evidence>
<comment type="catalytic activity">
    <reaction evidence="8">
        <text>(2S)-2-[5-amino-1-(5-phospho-beta-D-ribosyl)imidazole-4-carboxamido]succinate = 5-amino-1-(5-phospho-beta-D-ribosyl)imidazole-4-carboxamide + fumarate</text>
        <dbReference type="Rhea" id="RHEA:23920"/>
        <dbReference type="ChEBI" id="CHEBI:29806"/>
        <dbReference type="ChEBI" id="CHEBI:58443"/>
        <dbReference type="ChEBI" id="CHEBI:58475"/>
        <dbReference type="EC" id="4.3.2.2"/>
    </reaction>
    <physiologicalReaction direction="left-to-right" evidence="8">
        <dbReference type="Rhea" id="RHEA:23921"/>
    </physiologicalReaction>
</comment>
<dbReference type="InterPro" id="IPR024083">
    <property type="entry name" value="Fumarase/histidase_N"/>
</dbReference>
<evidence type="ECO:0000259" key="14">
    <source>
        <dbReference type="Pfam" id="PF00206"/>
    </source>
</evidence>